<dbReference type="EMBL" id="FUWP01000068">
    <property type="protein sequence ID" value="SKA59250.1"/>
    <property type="molecule type" value="Genomic_DNA"/>
</dbReference>
<dbReference type="OrthoDB" id="5875796at2"/>
<name>A0A1T4V2Q8_9GAMM</name>
<reference evidence="1 2" key="1">
    <citation type="submission" date="2017-02" db="EMBL/GenBank/DDBJ databases">
        <authorList>
            <person name="Peterson S.W."/>
        </authorList>
    </citation>
    <scope>NUCLEOTIDE SEQUENCE [LARGE SCALE GENOMIC DNA]</scope>
    <source>
        <strain evidence="1 2">CECT 9189</strain>
    </source>
</reference>
<evidence type="ECO:0000313" key="1">
    <source>
        <dbReference type="EMBL" id="SKA59250.1"/>
    </source>
</evidence>
<proteinExistence type="predicted"/>
<organism evidence="1 2">
    <name type="scientific">Photobacterium toruni</name>
    <dbReference type="NCBI Taxonomy" id="1935446"/>
    <lineage>
        <taxon>Bacteria</taxon>
        <taxon>Pseudomonadati</taxon>
        <taxon>Pseudomonadota</taxon>
        <taxon>Gammaproteobacteria</taxon>
        <taxon>Vibrionales</taxon>
        <taxon>Vibrionaceae</taxon>
        <taxon>Photobacterium</taxon>
    </lineage>
</organism>
<dbReference type="RefSeq" id="WP_080176617.1">
    <property type="nucleotide sequence ID" value="NZ_AP024854.1"/>
</dbReference>
<dbReference type="Proteomes" id="UP000191116">
    <property type="component" value="Unassembled WGS sequence"/>
</dbReference>
<evidence type="ECO:0008006" key="3">
    <source>
        <dbReference type="Google" id="ProtNLM"/>
    </source>
</evidence>
<sequence length="171" mass="19414">MTSLNSNMVLDTRFLARLSYLPDELAKAAKQAMIKTNRWLRAVSMADLGYELSIDSKAMTTRFRTYKNGGMSKLWVGVRSLGVHRLGIPVQNGKGVQVGGHFYDGAFISPMDSDQLLVFRRGNKGRKSIKLVTIDISEEAEEIIDSYLPDLNRKFEEFFHREFQFILSGTQ</sequence>
<evidence type="ECO:0000313" key="2">
    <source>
        <dbReference type="Proteomes" id="UP000191116"/>
    </source>
</evidence>
<protein>
    <recommendedName>
        <fullName evidence="3">Prophage minor tail protein Z (GPZ)</fullName>
    </recommendedName>
</protein>
<dbReference type="AlphaFoldDB" id="A0A1T4V2Q8"/>
<gene>
    <name evidence="1" type="ORF">CZ814_04038</name>
</gene>
<accession>A0A1T4V2Q8</accession>